<accession>A0AAN6FPP6</accession>
<reference evidence="3" key="2">
    <citation type="submission" date="2023-06" db="EMBL/GenBank/DDBJ databases">
        <title>Black Yeasts Isolated from many extreme environments.</title>
        <authorList>
            <person name="Coleine C."/>
            <person name="Stajich J.E."/>
            <person name="Selbmann L."/>
        </authorList>
    </citation>
    <scope>NUCLEOTIDE SEQUENCE</scope>
    <source>
        <strain evidence="3">CCFEE 5200</strain>
    </source>
</reference>
<protein>
    <submittedName>
        <fullName evidence="2">Uncharacterized protein</fullName>
    </submittedName>
</protein>
<evidence type="ECO:0000256" key="1">
    <source>
        <dbReference type="SAM" id="SignalP"/>
    </source>
</evidence>
<dbReference type="EMBL" id="JAUJLE010000302">
    <property type="protein sequence ID" value="KAK0961988.1"/>
    <property type="molecule type" value="Genomic_DNA"/>
</dbReference>
<dbReference type="Proteomes" id="UP001168146">
    <property type="component" value="Unassembled WGS sequence"/>
</dbReference>
<comment type="caution">
    <text evidence="2">The sequence shown here is derived from an EMBL/GenBank/DDBJ whole genome shotgun (WGS) entry which is preliminary data.</text>
</comment>
<gene>
    <name evidence="2" type="ORF">LTR82_008928</name>
    <name evidence="3" type="ORF">LTR91_019664</name>
</gene>
<feature type="chain" id="PRO_5044710327" evidence="1">
    <location>
        <begin position="30"/>
        <end position="84"/>
    </location>
</feature>
<evidence type="ECO:0000313" key="5">
    <source>
        <dbReference type="Proteomes" id="UP001175353"/>
    </source>
</evidence>
<evidence type="ECO:0000313" key="2">
    <source>
        <dbReference type="EMBL" id="KAK0319993.1"/>
    </source>
</evidence>
<organism evidence="2 4">
    <name type="scientific">Friedmanniomyces endolithicus</name>
    <dbReference type="NCBI Taxonomy" id="329885"/>
    <lineage>
        <taxon>Eukaryota</taxon>
        <taxon>Fungi</taxon>
        <taxon>Dikarya</taxon>
        <taxon>Ascomycota</taxon>
        <taxon>Pezizomycotina</taxon>
        <taxon>Dothideomycetes</taxon>
        <taxon>Dothideomycetidae</taxon>
        <taxon>Mycosphaerellales</taxon>
        <taxon>Teratosphaeriaceae</taxon>
        <taxon>Friedmanniomyces</taxon>
    </lineage>
</organism>
<evidence type="ECO:0000313" key="3">
    <source>
        <dbReference type="EMBL" id="KAK0961988.1"/>
    </source>
</evidence>
<keyword evidence="5" id="KW-1185">Reference proteome</keyword>
<evidence type="ECO:0000313" key="4">
    <source>
        <dbReference type="Proteomes" id="UP001168146"/>
    </source>
</evidence>
<name>A0AAN6FPP6_9PEZI</name>
<keyword evidence="1" id="KW-0732">Signal</keyword>
<reference evidence="2" key="1">
    <citation type="submission" date="2021-12" db="EMBL/GenBank/DDBJ databases">
        <title>Black yeast isolated from Biological Soil Crust.</title>
        <authorList>
            <person name="Kurbessoian T."/>
        </authorList>
    </citation>
    <scope>NUCLEOTIDE SEQUENCE</scope>
    <source>
        <strain evidence="2">CCFEE 5208</strain>
    </source>
</reference>
<proteinExistence type="predicted"/>
<dbReference type="EMBL" id="JASUXU010000027">
    <property type="protein sequence ID" value="KAK0319993.1"/>
    <property type="molecule type" value="Genomic_DNA"/>
</dbReference>
<dbReference type="AlphaFoldDB" id="A0AAN6FPP6"/>
<dbReference type="Proteomes" id="UP001175353">
    <property type="component" value="Unassembled WGS sequence"/>
</dbReference>
<sequence length="84" mass="9608">MSWFIALMVFLLCFVVLILSFFALSTCLGDELRAAWSGRSVSYMPTTYGLQYARIIGQSGQQAGWEQFEMEDMLDERLHRGDSD</sequence>
<feature type="signal peptide" evidence="1">
    <location>
        <begin position="1"/>
        <end position="29"/>
    </location>
</feature>